<feature type="compositionally biased region" description="Acidic residues" evidence="1">
    <location>
        <begin position="209"/>
        <end position="249"/>
    </location>
</feature>
<feature type="compositionally biased region" description="Polar residues" evidence="1">
    <location>
        <begin position="630"/>
        <end position="648"/>
    </location>
</feature>
<feature type="compositionally biased region" description="Polar residues" evidence="1">
    <location>
        <begin position="751"/>
        <end position="769"/>
    </location>
</feature>
<feature type="compositionally biased region" description="Polar residues" evidence="1">
    <location>
        <begin position="702"/>
        <end position="717"/>
    </location>
</feature>
<feature type="region of interest" description="Disordered" evidence="1">
    <location>
        <begin position="200"/>
        <end position="301"/>
    </location>
</feature>
<organism evidence="2">
    <name type="scientific">Homalodisca liturata</name>
    <dbReference type="NCBI Taxonomy" id="320908"/>
    <lineage>
        <taxon>Eukaryota</taxon>
        <taxon>Metazoa</taxon>
        <taxon>Ecdysozoa</taxon>
        <taxon>Arthropoda</taxon>
        <taxon>Hexapoda</taxon>
        <taxon>Insecta</taxon>
        <taxon>Pterygota</taxon>
        <taxon>Neoptera</taxon>
        <taxon>Paraneoptera</taxon>
        <taxon>Hemiptera</taxon>
        <taxon>Auchenorrhyncha</taxon>
        <taxon>Membracoidea</taxon>
        <taxon>Cicadellidae</taxon>
        <taxon>Cicadellinae</taxon>
        <taxon>Proconiini</taxon>
        <taxon>Homalodisca</taxon>
    </lineage>
</organism>
<evidence type="ECO:0000256" key="1">
    <source>
        <dbReference type="SAM" id="MobiDB-lite"/>
    </source>
</evidence>
<feature type="region of interest" description="Disordered" evidence="1">
    <location>
        <begin position="452"/>
        <end position="986"/>
    </location>
</feature>
<feature type="compositionally biased region" description="Basic and acidic residues" evidence="1">
    <location>
        <begin position="739"/>
        <end position="748"/>
    </location>
</feature>
<feature type="compositionally biased region" description="Basic and acidic residues" evidence="1">
    <location>
        <begin position="578"/>
        <end position="617"/>
    </location>
</feature>
<feature type="compositionally biased region" description="Polar residues" evidence="1">
    <location>
        <begin position="269"/>
        <end position="301"/>
    </location>
</feature>
<feature type="compositionally biased region" description="Basic and acidic residues" evidence="1">
    <location>
        <begin position="813"/>
        <end position="827"/>
    </location>
</feature>
<feature type="compositionally biased region" description="Polar residues" evidence="1">
    <location>
        <begin position="145"/>
        <end position="160"/>
    </location>
</feature>
<feature type="compositionally biased region" description="Basic and acidic residues" evidence="1">
    <location>
        <begin position="522"/>
        <end position="538"/>
    </location>
</feature>
<feature type="compositionally biased region" description="Low complexity" evidence="1">
    <location>
        <begin position="1"/>
        <end position="12"/>
    </location>
</feature>
<feature type="compositionally biased region" description="Basic and acidic residues" evidence="1">
    <location>
        <begin position="718"/>
        <end position="733"/>
    </location>
</feature>
<proteinExistence type="predicted"/>
<feature type="compositionally biased region" description="Polar residues" evidence="1">
    <location>
        <begin position="869"/>
        <end position="916"/>
    </location>
</feature>
<feature type="compositionally biased region" description="Polar residues" evidence="1">
    <location>
        <begin position="561"/>
        <end position="577"/>
    </location>
</feature>
<name>A0A1B6JHX7_9HEMI</name>
<dbReference type="AlphaFoldDB" id="A0A1B6JHX7"/>
<feature type="compositionally biased region" description="Basic and acidic residues" evidence="1">
    <location>
        <begin position="834"/>
        <end position="850"/>
    </location>
</feature>
<accession>A0A1B6JHX7</accession>
<evidence type="ECO:0000313" key="2">
    <source>
        <dbReference type="EMBL" id="JAS98861.1"/>
    </source>
</evidence>
<feature type="compositionally biased region" description="Polar residues" evidence="1">
    <location>
        <begin position="780"/>
        <end position="791"/>
    </location>
</feature>
<reference evidence="2" key="1">
    <citation type="submission" date="2015-11" db="EMBL/GenBank/DDBJ databases">
        <title>De novo transcriptome assembly of four potential Pierce s Disease insect vectors from Arizona vineyards.</title>
        <authorList>
            <person name="Tassone E.E."/>
        </authorList>
    </citation>
    <scope>NUCLEOTIDE SEQUENCE</scope>
</reference>
<feature type="compositionally biased region" description="Basic and acidic residues" evidence="1">
    <location>
        <begin position="946"/>
        <end position="956"/>
    </location>
</feature>
<feature type="compositionally biased region" description="Basic and acidic residues" evidence="1">
    <location>
        <begin position="649"/>
        <end position="664"/>
    </location>
</feature>
<feature type="compositionally biased region" description="Polar residues" evidence="1">
    <location>
        <begin position="933"/>
        <end position="945"/>
    </location>
</feature>
<feature type="region of interest" description="Disordered" evidence="1">
    <location>
        <begin position="1"/>
        <end position="24"/>
    </location>
</feature>
<feature type="compositionally biased region" description="Polar residues" evidence="1">
    <location>
        <begin position="1024"/>
        <end position="1037"/>
    </location>
</feature>
<feature type="compositionally biased region" description="Acidic residues" evidence="1">
    <location>
        <begin position="69"/>
        <end position="78"/>
    </location>
</feature>
<feature type="non-terminal residue" evidence="2">
    <location>
        <position position="1124"/>
    </location>
</feature>
<feature type="compositionally biased region" description="Basic and acidic residues" evidence="1">
    <location>
        <begin position="454"/>
        <end position="500"/>
    </location>
</feature>
<dbReference type="EMBL" id="GECU01008845">
    <property type="protein sequence ID" value="JAS98861.1"/>
    <property type="molecule type" value="Transcribed_RNA"/>
</dbReference>
<feature type="compositionally biased region" description="Basic residues" evidence="1">
    <location>
        <begin position="795"/>
        <end position="804"/>
    </location>
</feature>
<feature type="non-terminal residue" evidence="2">
    <location>
        <position position="1"/>
    </location>
</feature>
<feature type="region of interest" description="Disordered" evidence="1">
    <location>
        <begin position="139"/>
        <end position="170"/>
    </location>
</feature>
<feature type="region of interest" description="Disordered" evidence="1">
    <location>
        <begin position="1009"/>
        <end position="1038"/>
    </location>
</feature>
<sequence>SNSSSYESLCYSDNAPEGFNSEIPHSKTITEQLKVLRDQNIDLDRATSESPVIKPDQYDNILNSKEETTESESEDEQSNVDSTNPILKTSINIQHSDGTIKRQPKNLSLESEQEVIHHNFISSSRDSISSHETSFIPVELERSQSRLTTSSGKKTPNSESALLPHNSLGVNRGLEENRQFVGFERAGSISPSASEIIADSIKNSREVSPDPDDYEENMEEYEEEEEEEVEDEEEEGEEEEEVYSDDNVLDEAKSSAVSKTLDGRETETKLNFVSNINQTQVDQPSNSKFQTPSPDYNVSPDSHITQINIPKEKKNIPFPEPQAPNQIFTPKESIVTNVNPVSTSVANEVNVSAEESNYTNNVKNHKNISIQNNVSQTKASLLEDKRSSLELSKNKSTEPIAHNTSEVEVVPNYQHSDPVLSTSNMDANKTLPIDTNTKIKNIPKITLSKTLSVEQEKVGDKTIPKKQEKNGRNVEVKQQRKDDDKKKSSKQEHVNDKTKSEEEEQDADKKDSKQQQNNYDIVEPKYSEEIQDKKDYKQPEIVTDKINSNQQEKIDGKKESIQVQNTNGKSKLTQNKVDGQKEIKQKENVNDTKNIILKEKVDEKNQSLKKENVDDNKNSIQMDNSDHKSSSNLQKNFDNMNLSDPPENNSKKESAKLETFKSDAELTQESLSINIELKQEKVNGKLKPKQQVNVDNRKDSAKQNFDSKTNLKQQQNLEENKELTQEIVDDRSKLNQQEDSDHIAELKQPELANSTIELTQNDNLDTITESIKHGKDENIESTSPEVNSNTEIKSKRGKVNRKQKLAQQQNLDLKTESSQPEKVESKVKVSQNETIHENTKTGIPEVDKSDSVSINLPIDSEVNDEDPTSGLQSDLQIPISPNNVPPSLTVPRKSSSGNVSPLSGLSENSLLSTTPNFEVEDTTLKKEVVASPTDLQDSYDNNNLNKNDETRNDSVDTKTSSSSTEIFKSPERDTTNSQQSVRNSDVMHLLTPTSVPEYVLNEALYSALSDGDKRSSTDPKLLSTRGSSDKSQTSDRSLSMIESRAEILELLKASLSSDLVLDRIVSTLFASVLNNSDSVDIITKAGDSDDIITSDSEIKRIHTFSSSDSEIKTESDFFEAQEEV</sequence>
<protein>
    <submittedName>
        <fullName evidence="2">Uncharacterized protein</fullName>
    </submittedName>
</protein>
<feature type="region of interest" description="Disordered" evidence="1">
    <location>
        <begin position="45"/>
        <end position="86"/>
    </location>
</feature>
<gene>
    <name evidence="2" type="ORF">g.52862</name>
</gene>